<name>A0ABX8GWJ1_9BACT</name>
<keyword evidence="1" id="KW-0472">Membrane</keyword>
<feature type="transmembrane region" description="Helical" evidence="1">
    <location>
        <begin position="228"/>
        <end position="248"/>
    </location>
</feature>
<dbReference type="RefSeq" id="WP_144074945.1">
    <property type="nucleotide sequence ID" value="NZ_CP076128.1"/>
</dbReference>
<evidence type="ECO:0008006" key="4">
    <source>
        <dbReference type="Google" id="ProtNLM"/>
    </source>
</evidence>
<gene>
    <name evidence="2" type="ORF">KM029_01065</name>
</gene>
<reference evidence="2 3" key="1">
    <citation type="submission" date="2021-05" db="EMBL/GenBank/DDBJ databases">
        <title>Comparative genomic studies on the polysaccharide-degrading batcterial strains of the Flammeovirga genus.</title>
        <authorList>
            <person name="Zewei F."/>
            <person name="Zheng Z."/>
            <person name="Yu L."/>
            <person name="Ruyue G."/>
            <person name="Yanhong M."/>
            <person name="Yuanyuan C."/>
            <person name="Jingyan G."/>
            <person name="Wenjun H."/>
        </authorList>
    </citation>
    <scope>NUCLEOTIDE SEQUENCE [LARGE SCALE GENOMIC DNA]</scope>
    <source>
        <strain evidence="2 3">YS10</strain>
    </source>
</reference>
<keyword evidence="1" id="KW-0812">Transmembrane</keyword>
<dbReference type="PANTHER" id="PTHR14097:SF7">
    <property type="entry name" value="OXIDOREDUCTASE HTATIP2"/>
    <property type="match status" value="1"/>
</dbReference>
<feature type="transmembrane region" description="Helical" evidence="1">
    <location>
        <begin position="336"/>
        <end position="354"/>
    </location>
</feature>
<dbReference type="InterPro" id="IPR036291">
    <property type="entry name" value="NAD(P)-bd_dom_sf"/>
</dbReference>
<accession>A0ABX8GWJ1</accession>
<organism evidence="2 3">
    <name type="scientific">Flammeovirga kamogawensis</name>
    <dbReference type="NCBI Taxonomy" id="373891"/>
    <lineage>
        <taxon>Bacteria</taxon>
        <taxon>Pseudomonadati</taxon>
        <taxon>Bacteroidota</taxon>
        <taxon>Cytophagia</taxon>
        <taxon>Cytophagales</taxon>
        <taxon>Flammeovirgaceae</taxon>
        <taxon>Flammeovirga</taxon>
    </lineage>
</organism>
<dbReference type="PANTHER" id="PTHR14097">
    <property type="entry name" value="OXIDOREDUCTASE HTATIP2"/>
    <property type="match status" value="1"/>
</dbReference>
<keyword evidence="1" id="KW-1133">Transmembrane helix</keyword>
<dbReference type="Proteomes" id="UP000682802">
    <property type="component" value="Chromosome 1"/>
</dbReference>
<dbReference type="Gene3D" id="3.40.50.720">
    <property type="entry name" value="NAD(P)-binding Rossmann-like Domain"/>
    <property type="match status" value="1"/>
</dbReference>
<evidence type="ECO:0000313" key="2">
    <source>
        <dbReference type="EMBL" id="QWG07557.1"/>
    </source>
</evidence>
<evidence type="ECO:0000313" key="3">
    <source>
        <dbReference type="Proteomes" id="UP000682802"/>
    </source>
</evidence>
<sequence>MKTIVLFGATGATGSILLEQLINDNQIKKIITFTRQKLDDNDKVVQYILKDFTQLDSININADSVVTCLGTTLKKAGSIEAFEKIDRDLIYQIALWTKNNQIKEFHTLSSVGASTKASNYYLRVKGEMQELVKGVEIENTVFYQPSLLKGADRKEFRLKESASQFFFQLIADVSPTFEKYAPVDVKEMSTFIHQNLFKNNHGVTFYSSSEINSVSFLSGIEYFNKEKIVAKYLFLLGGIIAAIQAVIYSLSSSIFIKGISISILVTSILAFMVGGVILIQIPHYISSLKKELDLGTPFVEALRISKVIKTFNRLLTSELLTLVGGTILGFGFSNQLLQGIGFGAVFSAFTLLLIDTNLISNAKKYNNWFLTEAYK</sequence>
<feature type="transmembrane region" description="Helical" evidence="1">
    <location>
        <begin position="254"/>
        <end position="279"/>
    </location>
</feature>
<dbReference type="EMBL" id="CP076128">
    <property type="protein sequence ID" value="QWG07557.1"/>
    <property type="molecule type" value="Genomic_DNA"/>
</dbReference>
<feature type="transmembrane region" description="Helical" evidence="1">
    <location>
        <begin position="311"/>
        <end position="330"/>
    </location>
</feature>
<proteinExistence type="predicted"/>
<keyword evidence="3" id="KW-1185">Reference proteome</keyword>
<evidence type="ECO:0000256" key="1">
    <source>
        <dbReference type="SAM" id="Phobius"/>
    </source>
</evidence>
<dbReference type="SUPFAM" id="SSF51735">
    <property type="entry name" value="NAD(P)-binding Rossmann-fold domains"/>
    <property type="match status" value="1"/>
</dbReference>
<protein>
    <recommendedName>
        <fullName evidence="4">NAD(P)H-binding protein</fullName>
    </recommendedName>
</protein>